<feature type="transmembrane region" description="Helical" evidence="1">
    <location>
        <begin position="12"/>
        <end position="31"/>
    </location>
</feature>
<keyword evidence="3" id="KW-1185">Reference proteome</keyword>
<dbReference type="EMBL" id="JASPKZ010008348">
    <property type="protein sequence ID" value="KAJ9580319.1"/>
    <property type="molecule type" value="Genomic_DNA"/>
</dbReference>
<organism evidence="2 3">
    <name type="scientific">Diploptera punctata</name>
    <name type="common">Pacific beetle cockroach</name>
    <dbReference type="NCBI Taxonomy" id="6984"/>
    <lineage>
        <taxon>Eukaryota</taxon>
        <taxon>Metazoa</taxon>
        <taxon>Ecdysozoa</taxon>
        <taxon>Arthropoda</taxon>
        <taxon>Hexapoda</taxon>
        <taxon>Insecta</taxon>
        <taxon>Pterygota</taxon>
        <taxon>Neoptera</taxon>
        <taxon>Polyneoptera</taxon>
        <taxon>Dictyoptera</taxon>
        <taxon>Blattodea</taxon>
        <taxon>Blaberoidea</taxon>
        <taxon>Blaberidae</taxon>
        <taxon>Diplopterinae</taxon>
        <taxon>Diploptera</taxon>
    </lineage>
</organism>
<proteinExistence type="predicted"/>
<keyword evidence="1" id="KW-1133">Transmembrane helix</keyword>
<feature type="non-terminal residue" evidence="2">
    <location>
        <position position="50"/>
    </location>
</feature>
<evidence type="ECO:0000313" key="3">
    <source>
        <dbReference type="Proteomes" id="UP001233999"/>
    </source>
</evidence>
<reference evidence="2" key="1">
    <citation type="journal article" date="2023" name="IScience">
        <title>Live-bearing cockroach genome reveals convergent evolutionary mechanisms linked to viviparity in insects and beyond.</title>
        <authorList>
            <person name="Fouks B."/>
            <person name="Harrison M.C."/>
            <person name="Mikhailova A.A."/>
            <person name="Marchal E."/>
            <person name="English S."/>
            <person name="Carruthers M."/>
            <person name="Jennings E.C."/>
            <person name="Chiamaka E.L."/>
            <person name="Frigard R.A."/>
            <person name="Pippel M."/>
            <person name="Attardo G.M."/>
            <person name="Benoit J.B."/>
            <person name="Bornberg-Bauer E."/>
            <person name="Tobe S.S."/>
        </authorList>
    </citation>
    <scope>NUCLEOTIDE SEQUENCE</scope>
    <source>
        <strain evidence="2">Stay&amp;Tobe</strain>
    </source>
</reference>
<dbReference type="Proteomes" id="UP001233999">
    <property type="component" value="Unassembled WGS sequence"/>
</dbReference>
<keyword evidence="1" id="KW-0472">Membrane</keyword>
<protein>
    <submittedName>
        <fullName evidence="2">Uncharacterized protein</fullName>
    </submittedName>
</protein>
<evidence type="ECO:0000313" key="2">
    <source>
        <dbReference type="EMBL" id="KAJ9580319.1"/>
    </source>
</evidence>
<feature type="non-terminal residue" evidence="2">
    <location>
        <position position="1"/>
    </location>
</feature>
<name>A0AAD8E867_DIPPU</name>
<keyword evidence="1" id="KW-0812">Transmembrane</keyword>
<accession>A0AAD8E867</accession>
<gene>
    <name evidence="2" type="ORF">L9F63_004035</name>
</gene>
<evidence type="ECO:0000256" key="1">
    <source>
        <dbReference type="SAM" id="Phobius"/>
    </source>
</evidence>
<comment type="caution">
    <text evidence="2">The sequence shown here is derived from an EMBL/GenBank/DDBJ whole genome shotgun (WGS) entry which is preliminary data.</text>
</comment>
<reference evidence="2" key="2">
    <citation type="submission" date="2023-05" db="EMBL/GenBank/DDBJ databases">
        <authorList>
            <person name="Fouks B."/>
        </authorList>
    </citation>
    <scope>NUCLEOTIDE SEQUENCE</scope>
    <source>
        <strain evidence="2">Stay&amp;Tobe</strain>
        <tissue evidence="2">Testes</tissue>
    </source>
</reference>
<sequence length="50" mass="5616">YIDAGVYRRARVVWGPLVTCNKLSVFAAVLLPVRPRNTSRFDPSILSIVQ</sequence>
<dbReference type="AlphaFoldDB" id="A0AAD8E867"/>